<dbReference type="InterPro" id="IPR004252">
    <property type="entry name" value="Probable_transposase_24"/>
</dbReference>
<reference evidence="2" key="1">
    <citation type="submission" date="2020-01" db="EMBL/GenBank/DDBJ databases">
        <title>Genome sequence of Kobresia littledalei, the first chromosome-level genome in the family Cyperaceae.</title>
        <authorList>
            <person name="Qu G."/>
        </authorList>
    </citation>
    <scope>NUCLEOTIDE SEQUENCE</scope>
    <source>
        <strain evidence="2">C.B.Clarke</strain>
        <tissue evidence="2">Leaf</tissue>
    </source>
</reference>
<protein>
    <submittedName>
        <fullName evidence="2">Plant transposase (Ptta/En/Spm family)</fullName>
    </submittedName>
</protein>
<evidence type="ECO:0000256" key="1">
    <source>
        <dbReference type="SAM" id="MobiDB-lite"/>
    </source>
</evidence>
<feature type="region of interest" description="Disordered" evidence="1">
    <location>
        <begin position="274"/>
        <end position="294"/>
    </location>
</feature>
<dbReference type="EMBL" id="SWLB01000008">
    <property type="protein sequence ID" value="KAF3335307.1"/>
    <property type="molecule type" value="Genomic_DNA"/>
</dbReference>
<evidence type="ECO:0000313" key="3">
    <source>
        <dbReference type="Proteomes" id="UP000623129"/>
    </source>
</evidence>
<gene>
    <name evidence="2" type="ORF">FCM35_KLT19814</name>
</gene>
<dbReference type="Proteomes" id="UP000623129">
    <property type="component" value="Unassembled WGS sequence"/>
</dbReference>
<proteinExistence type="predicted"/>
<dbReference type="AlphaFoldDB" id="A0A833VDK1"/>
<feature type="compositionally biased region" description="Basic residues" evidence="1">
    <location>
        <begin position="13"/>
        <end position="22"/>
    </location>
</feature>
<keyword evidence="3" id="KW-1185">Reference proteome</keyword>
<feature type="compositionally biased region" description="Basic and acidic residues" evidence="1">
    <location>
        <begin position="60"/>
        <end position="69"/>
    </location>
</feature>
<feature type="compositionally biased region" description="Basic and acidic residues" evidence="1">
    <location>
        <begin position="1"/>
        <end position="12"/>
    </location>
</feature>
<dbReference type="OrthoDB" id="1705129at2759"/>
<sequence length="359" mass="40030">MAPRNKYRDTRAKATKYTKRKRSTDPTIAVGDSLIATPEGEITPTEPPKKKGRGPGKIRPVKDAPEERPEVWRVGEREFSCATNPKLITSTITRLALSLMPAPLRSFHAFDDQSKKNLEREFLERYRYAKDEDPDRCRTVLDAIAGKRYCEELAKARHNCIKLYGWDIMAWKANVPHWCVAPVHWRGLCDIFFSDEWQLVSKQNQVNRTASGNSVSHYAGSASAHQHFTKLTTLNKGKKPTMEDLYIHMHCARENGVSPVVAQINAADESLTGINEQSDGNGGVNPTANETSGQVQEYDINSLQFTTARKEQVYAPASTHELPQDGILGNTGYSQAPASTHELPQDGILGNTGYSQVTF</sequence>
<comment type="caution">
    <text evidence="2">The sequence shown here is derived from an EMBL/GenBank/DDBJ whole genome shotgun (WGS) entry which is preliminary data.</text>
</comment>
<organism evidence="2 3">
    <name type="scientific">Carex littledalei</name>
    <dbReference type="NCBI Taxonomy" id="544730"/>
    <lineage>
        <taxon>Eukaryota</taxon>
        <taxon>Viridiplantae</taxon>
        <taxon>Streptophyta</taxon>
        <taxon>Embryophyta</taxon>
        <taxon>Tracheophyta</taxon>
        <taxon>Spermatophyta</taxon>
        <taxon>Magnoliopsida</taxon>
        <taxon>Liliopsida</taxon>
        <taxon>Poales</taxon>
        <taxon>Cyperaceae</taxon>
        <taxon>Cyperoideae</taxon>
        <taxon>Cariceae</taxon>
        <taxon>Carex</taxon>
        <taxon>Carex subgen. Euthyceras</taxon>
    </lineage>
</organism>
<evidence type="ECO:0000313" key="2">
    <source>
        <dbReference type="EMBL" id="KAF3335307.1"/>
    </source>
</evidence>
<feature type="region of interest" description="Disordered" evidence="1">
    <location>
        <begin position="1"/>
        <end position="69"/>
    </location>
</feature>
<feature type="region of interest" description="Disordered" evidence="1">
    <location>
        <begin position="321"/>
        <end position="359"/>
    </location>
</feature>
<dbReference type="Pfam" id="PF03004">
    <property type="entry name" value="Transposase_24"/>
    <property type="match status" value="1"/>
</dbReference>
<accession>A0A833VDK1</accession>
<name>A0A833VDK1_9POAL</name>